<organism evidence="1 2">
    <name type="scientific">Zarea fungicola</name>
    <dbReference type="NCBI Taxonomy" id="93591"/>
    <lineage>
        <taxon>Eukaryota</taxon>
        <taxon>Fungi</taxon>
        <taxon>Dikarya</taxon>
        <taxon>Ascomycota</taxon>
        <taxon>Pezizomycotina</taxon>
        <taxon>Sordariomycetes</taxon>
        <taxon>Hypocreomycetidae</taxon>
        <taxon>Hypocreales</taxon>
        <taxon>Cordycipitaceae</taxon>
        <taxon>Zarea</taxon>
    </lineage>
</organism>
<dbReference type="EMBL" id="JANJQO010000436">
    <property type="protein sequence ID" value="KAJ2977810.1"/>
    <property type="molecule type" value="Genomic_DNA"/>
</dbReference>
<reference evidence="1" key="1">
    <citation type="submission" date="2022-08" db="EMBL/GenBank/DDBJ databases">
        <title>Genome Sequence of Lecanicillium fungicola.</title>
        <authorList>
            <person name="Buettner E."/>
        </authorList>
    </citation>
    <scope>NUCLEOTIDE SEQUENCE</scope>
    <source>
        <strain evidence="1">Babe33</strain>
    </source>
</reference>
<dbReference type="Proteomes" id="UP001143910">
    <property type="component" value="Unassembled WGS sequence"/>
</dbReference>
<protein>
    <submittedName>
        <fullName evidence="1">Uncharacterized protein</fullName>
    </submittedName>
</protein>
<proteinExistence type="predicted"/>
<name>A0ACC1NER2_9HYPO</name>
<sequence>MKSFAEYLLGSLVLSTPILATPTVKRDTVTHPVFRSRDWVGAALINIAPNENYTTAECHFKIPQVKVPKFVPATQSGEWHMATACGLDGDLNQNAFVNTGVHAIITRDSNGVEATTYTAVATWFPAPDVPFPIEVHAGDQISASVVALSTTTARCTFINWSTGKSNQLTIQAAGPDNALDGSSADFVVIRPESDSNKGEFFDLADWDTVEITNINAKTQLHDYDLNSAPHSNIINMVNPDTLSPVANASDPSATTMKATFVQAS</sequence>
<keyword evidence="2" id="KW-1185">Reference proteome</keyword>
<comment type="caution">
    <text evidence="1">The sequence shown here is derived from an EMBL/GenBank/DDBJ whole genome shotgun (WGS) entry which is preliminary data.</text>
</comment>
<evidence type="ECO:0000313" key="1">
    <source>
        <dbReference type="EMBL" id="KAJ2977810.1"/>
    </source>
</evidence>
<evidence type="ECO:0000313" key="2">
    <source>
        <dbReference type="Proteomes" id="UP001143910"/>
    </source>
</evidence>
<gene>
    <name evidence="1" type="ORF">NQ176_g4163</name>
</gene>
<accession>A0ACC1NER2</accession>